<evidence type="ECO:0000256" key="2">
    <source>
        <dbReference type="ARBA" id="ARBA00009969"/>
    </source>
</evidence>
<dbReference type="RefSeq" id="XP_056077342.1">
    <property type="nucleotide sequence ID" value="XM_056223311.1"/>
</dbReference>
<comment type="subcellular location">
    <subcellularLocation>
        <location evidence="1">Membrane</location>
        <topology evidence="1">Multi-pass membrane protein</topology>
    </subcellularLocation>
</comment>
<evidence type="ECO:0000256" key="5">
    <source>
        <dbReference type="ARBA" id="ARBA00023136"/>
    </source>
</evidence>
<organism evidence="7 8">
    <name type="scientific">Saccharomyces mikatae IFO 1815</name>
    <dbReference type="NCBI Taxonomy" id="226126"/>
    <lineage>
        <taxon>Eukaryota</taxon>
        <taxon>Fungi</taxon>
        <taxon>Dikarya</taxon>
        <taxon>Ascomycota</taxon>
        <taxon>Saccharomycotina</taxon>
        <taxon>Saccharomycetes</taxon>
        <taxon>Saccharomycetales</taxon>
        <taxon>Saccharomycetaceae</taxon>
        <taxon>Saccharomyces</taxon>
    </lineage>
</organism>
<dbReference type="PANTHER" id="PTHR31465:SF1">
    <property type="entry name" value="PROTEIN RTA1-RELATED"/>
    <property type="match status" value="1"/>
</dbReference>
<keyword evidence="8" id="KW-1185">Reference proteome</keyword>
<keyword evidence="4 6" id="KW-1133">Transmembrane helix</keyword>
<protein>
    <submittedName>
        <fullName evidence="7">Uncharacterized protein</fullName>
    </submittedName>
</protein>
<dbReference type="Proteomes" id="UP001161438">
    <property type="component" value="Chromosome 10"/>
</dbReference>
<evidence type="ECO:0000256" key="1">
    <source>
        <dbReference type="ARBA" id="ARBA00004141"/>
    </source>
</evidence>
<dbReference type="AlphaFoldDB" id="A0AA35INY3"/>
<gene>
    <name evidence="7" type="primary">SMKI10G0050</name>
    <name evidence="7" type="ORF">SMKI_10G0050</name>
</gene>
<dbReference type="GO" id="GO:0016020">
    <property type="term" value="C:membrane"/>
    <property type="evidence" value="ECO:0007669"/>
    <property type="project" value="UniProtKB-SubCell"/>
</dbReference>
<dbReference type="InterPro" id="IPR007568">
    <property type="entry name" value="RTA1"/>
</dbReference>
<dbReference type="GeneID" id="80919038"/>
<keyword evidence="3 6" id="KW-0812">Transmembrane</keyword>
<reference evidence="7" key="1">
    <citation type="submission" date="2022-10" db="EMBL/GenBank/DDBJ databases">
        <authorList>
            <person name="Byrne P K."/>
        </authorList>
    </citation>
    <scope>NUCLEOTIDE SEQUENCE</scope>
    <source>
        <strain evidence="7">IFO1815</strain>
    </source>
</reference>
<evidence type="ECO:0000256" key="3">
    <source>
        <dbReference type="ARBA" id="ARBA00022692"/>
    </source>
</evidence>
<evidence type="ECO:0000313" key="8">
    <source>
        <dbReference type="Proteomes" id="UP001161438"/>
    </source>
</evidence>
<comment type="similarity">
    <text evidence="2">Belongs to the lipid-translocating exporter (LTE) (TC 9.A.26.1) family.</text>
</comment>
<sequence length="317" mass="36129">MAFSRDWSFYNYTPSLGAAIVFIILFILATATFSYQVWYTSKVAAQLSKNPFVPEEELNEPTKKRESKMYSIKSASNAHIPFFIGCALEIVGFICRAKSATDINKLTPFIIQNMFVLVAPTFFAATIYMIFGRVLFLLDCQSLMPISPRYGTTFFVTGDVISFLLQGTGGGLMASSGGRNIGSYIVIIGLFVQVVFFGFFILMEIRFTMCIQKTCPYFWKLSRKWWFLNLSLLVSSILILIRSIVRIVESIQGYKGYIMSHEWFLYIFDALPMFFVIVSFCIASYFGNIFDVTIECRELKETPQEIDAEYSGKEDIV</sequence>
<keyword evidence="5 6" id="KW-0472">Membrane</keyword>
<evidence type="ECO:0000313" key="7">
    <source>
        <dbReference type="EMBL" id="CAI4034221.1"/>
    </source>
</evidence>
<accession>A0AA35INY3</accession>
<dbReference type="EMBL" id="OX365766">
    <property type="protein sequence ID" value="CAI4034221.1"/>
    <property type="molecule type" value="Genomic_DNA"/>
</dbReference>
<name>A0AA35INY3_SACMI</name>
<proteinExistence type="inferred from homology"/>
<feature type="transmembrane region" description="Helical" evidence="6">
    <location>
        <begin position="16"/>
        <end position="39"/>
    </location>
</feature>
<feature type="transmembrane region" description="Helical" evidence="6">
    <location>
        <begin position="114"/>
        <end position="138"/>
    </location>
</feature>
<feature type="transmembrane region" description="Helical" evidence="6">
    <location>
        <begin position="181"/>
        <end position="205"/>
    </location>
</feature>
<dbReference type="PANTHER" id="PTHR31465">
    <property type="entry name" value="PROTEIN RTA1-RELATED"/>
    <property type="match status" value="1"/>
</dbReference>
<feature type="transmembrane region" description="Helical" evidence="6">
    <location>
        <begin position="265"/>
        <end position="287"/>
    </location>
</feature>
<evidence type="ECO:0000256" key="4">
    <source>
        <dbReference type="ARBA" id="ARBA00022989"/>
    </source>
</evidence>
<feature type="transmembrane region" description="Helical" evidence="6">
    <location>
        <begin position="226"/>
        <end position="245"/>
    </location>
</feature>
<evidence type="ECO:0000256" key="6">
    <source>
        <dbReference type="SAM" id="Phobius"/>
    </source>
</evidence>
<dbReference type="Pfam" id="PF04479">
    <property type="entry name" value="RTA1"/>
    <property type="match status" value="1"/>
</dbReference>
<feature type="transmembrane region" description="Helical" evidence="6">
    <location>
        <begin position="74"/>
        <end position="94"/>
    </location>
</feature>